<dbReference type="PANTHER" id="PTHR46224:SF64">
    <property type="entry name" value="IQ MOTIF AND ANKYRIN REPEAT DOMAIN-CONTAINING PROTEIN 1"/>
    <property type="match status" value="1"/>
</dbReference>
<protein>
    <submittedName>
        <fullName evidence="1">Ankyrin repeat-containing domain protein</fullName>
    </submittedName>
</protein>
<dbReference type="SUPFAM" id="SSF48403">
    <property type="entry name" value="Ankyrin repeat"/>
    <property type="match status" value="1"/>
</dbReference>
<dbReference type="InterPro" id="IPR036770">
    <property type="entry name" value="Ankyrin_rpt-contain_sf"/>
</dbReference>
<reference evidence="1" key="1">
    <citation type="journal article" date="2020" name="Stud. Mycol.">
        <title>101 Dothideomycetes genomes: a test case for predicting lifestyles and emergence of pathogens.</title>
        <authorList>
            <person name="Haridas S."/>
            <person name="Albert R."/>
            <person name="Binder M."/>
            <person name="Bloem J."/>
            <person name="Labutti K."/>
            <person name="Salamov A."/>
            <person name="Andreopoulos B."/>
            <person name="Baker S."/>
            <person name="Barry K."/>
            <person name="Bills G."/>
            <person name="Bluhm B."/>
            <person name="Cannon C."/>
            <person name="Castanera R."/>
            <person name="Culley D."/>
            <person name="Daum C."/>
            <person name="Ezra D."/>
            <person name="Gonzalez J."/>
            <person name="Henrissat B."/>
            <person name="Kuo A."/>
            <person name="Liang C."/>
            <person name="Lipzen A."/>
            <person name="Lutzoni F."/>
            <person name="Magnuson J."/>
            <person name="Mondo S."/>
            <person name="Nolan M."/>
            <person name="Ohm R."/>
            <person name="Pangilinan J."/>
            <person name="Park H.-J."/>
            <person name="Ramirez L."/>
            <person name="Alfaro M."/>
            <person name="Sun H."/>
            <person name="Tritt A."/>
            <person name="Yoshinaga Y."/>
            <person name="Zwiers L.-H."/>
            <person name="Turgeon B."/>
            <person name="Goodwin S."/>
            <person name="Spatafora J."/>
            <person name="Crous P."/>
            <person name="Grigoriev I."/>
        </authorList>
    </citation>
    <scope>NUCLEOTIDE SEQUENCE</scope>
    <source>
        <strain evidence="1">CBS 627.86</strain>
    </source>
</reference>
<dbReference type="Gene3D" id="1.25.40.20">
    <property type="entry name" value="Ankyrin repeat-containing domain"/>
    <property type="match status" value="1"/>
</dbReference>
<dbReference type="InterPro" id="IPR002110">
    <property type="entry name" value="Ankyrin_rpt"/>
</dbReference>
<accession>A0A6A5ZGJ9</accession>
<dbReference type="AlphaFoldDB" id="A0A6A5ZGJ9"/>
<dbReference type="PANTHER" id="PTHR46224">
    <property type="entry name" value="ANKYRIN REPEAT FAMILY PROTEIN"/>
    <property type="match status" value="1"/>
</dbReference>
<dbReference type="SMART" id="SM00248">
    <property type="entry name" value="ANK"/>
    <property type="match status" value="4"/>
</dbReference>
<sequence length="463" mass="51481">MELLDMPPEMVQRVVGCYVSKFGVVQAWKTRSICRTWREYVEYEVLARQPVRAFTRQGSLSGREILRHNMATFVAYRIKNPKGLNTFLPNFMNRMITALTQVAGDSNDATQNEYAKLLSHVFANTYEHAYHLIIVNPTKPINANKAAGFAEGMSANLIAAAAAIGSLDAIRHFVAQDSKALWDKSVAFGYPLAAAALAGRDDMVMILYKHLLAVRKAGADKSTYKCLTPAIDAAIRGCQYKVANFLLRAIINYSKPLISAAYAKLLIASVRTGNVKFVSLILDCGVLPTQHTLASAFTLAVKDNHEEIATYFCTGGHIRINKFMDDYGVQSPLKTAVQRGRLELTKALLDMGAYPDGPSNIQEHHWYLHCPLEVAVKKRNVKIVQLLLECGAIPHLVKSYEDIPPPPSAIRVLIDNAKRHNTKPVKFRIRKILKDVSELMVYDPSLPSSNSRGQGTTNLVHFR</sequence>
<dbReference type="Proteomes" id="UP000799770">
    <property type="component" value="Unassembled WGS sequence"/>
</dbReference>
<name>A0A6A5ZGJ9_9PLEO</name>
<evidence type="ECO:0000313" key="2">
    <source>
        <dbReference type="Proteomes" id="UP000799770"/>
    </source>
</evidence>
<evidence type="ECO:0000313" key="1">
    <source>
        <dbReference type="EMBL" id="KAF2118043.1"/>
    </source>
</evidence>
<keyword evidence="2" id="KW-1185">Reference proteome</keyword>
<gene>
    <name evidence="1" type="ORF">BDV96DRAFT_597892</name>
</gene>
<dbReference type="InterPro" id="IPR051616">
    <property type="entry name" value="Cul2-RING_E3_ligase_SR"/>
</dbReference>
<dbReference type="OrthoDB" id="366390at2759"/>
<dbReference type="EMBL" id="ML977318">
    <property type="protein sequence ID" value="KAF2118043.1"/>
    <property type="molecule type" value="Genomic_DNA"/>
</dbReference>
<organism evidence="1 2">
    <name type="scientific">Lophiotrema nucula</name>
    <dbReference type="NCBI Taxonomy" id="690887"/>
    <lineage>
        <taxon>Eukaryota</taxon>
        <taxon>Fungi</taxon>
        <taxon>Dikarya</taxon>
        <taxon>Ascomycota</taxon>
        <taxon>Pezizomycotina</taxon>
        <taxon>Dothideomycetes</taxon>
        <taxon>Pleosporomycetidae</taxon>
        <taxon>Pleosporales</taxon>
        <taxon>Lophiotremataceae</taxon>
        <taxon>Lophiotrema</taxon>
    </lineage>
</organism>
<proteinExistence type="predicted"/>